<keyword evidence="2" id="KW-1185">Reference proteome</keyword>
<dbReference type="EMBL" id="KF021268">
    <property type="protein sequence ID" value="AGR48244.1"/>
    <property type="molecule type" value="Genomic_DNA"/>
</dbReference>
<accession>W5RAS3</accession>
<sequence length="138" mass="15924">MIKIKKEITMSLDELIKWAKENNITSKDYKNNFGDIVSFDMFGDISVSGYFNIDSNIFVEIEEEIKEDTKLEVILELYYNTYSGEVCSTIHRSKSINEIITNNQDEFKTKCLYLVQEDMSMSLIYINVGDSKGDINNG</sequence>
<proteinExistence type="predicted"/>
<evidence type="ECO:0000313" key="1">
    <source>
        <dbReference type="EMBL" id="AGR48244.1"/>
    </source>
</evidence>
<dbReference type="Proteomes" id="UP000226269">
    <property type="component" value="Segment"/>
</dbReference>
<name>W5RAS3_9CAUD</name>
<organism evidence="1 2">
    <name type="scientific">Staphylococcus phage phiIBB-SEP1</name>
    <dbReference type="NCBI Taxonomy" id="1340769"/>
    <lineage>
        <taxon>Viruses</taxon>
        <taxon>Duplodnaviria</taxon>
        <taxon>Heunggongvirae</taxon>
        <taxon>Uroviricota</taxon>
        <taxon>Caudoviricetes</taxon>
        <taxon>Herelleviridae</taxon>
        <taxon>Twortvirinae</taxon>
        <taxon>Sepunavirus</taxon>
        <taxon>Sepunavirus SEP1</taxon>
    </lineage>
</organism>
<evidence type="ECO:0000313" key="2">
    <source>
        <dbReference type="Proteomes" id="UP000226269"/>
    </source>
</evidence>
<evidence type="ECO:0008006" key="3">
    <source>
        <dbReference type="Google" id="ProtNLM"/>
    </source>
</evidence>
<reference evidence="1 2" key="1">
    <citation type="journal article" date="2014" name="J. Gen. Virol.">
        <title>Isolation and characterization of a new Staphylococcus epidermidis broad-spectrum bacteriophage.</title>
        <authorList>
            <person name="Melo L.D."/>
            <person name="Sillankorva S."/>
            <person name="Ackermann H.W."/>
            <person name="Kropinski A.M."/>
            <person name="Azeredo J."/>
            <person name="Cerca N."/>
        </authorList>
    </citation>
    <scope>NUCLEOTIDE SEQUENCE [LARGE SCALE GENOMIC DNA]</scope>
</reference>
<gene>
    <name evidence="1" type="ORF">SEP1_118</name>
</gene>
<protein>
    <recommendedName>
        <fullName evidence="3">Phage PVL protein</fullName>
    </recommendedName>
</protein>